<protein>
    <submittedName>
        <fullName evidence="1">Uncharacterized protein</fullName>
    </submittedName>
</protein>
<keyword evidence="2" id="KW-1185">Reference proteome</keyword>
<proteinExistence type="predicted"/>
<dbReference type="AlphaFoldDB" id="A0A1M5BJ06"/>
<accession>A0A1M5BJ06</accession>
<reference evidence="1 2" key="1">
    <citation type="submission" date="2016-11" db="EMBL/GenBank/DDBJ databases">
        <authorList>
            <person name="Jaros S."/>
            <person name="Januszkiewicz K."/>
            <person name="Wedrychowicz H."/>
        </authorList>
    </citation>
    <scope>NUCLEOTIDE SEQUENCE [LARGE SCALE GENOMIC DNA]</scope>
    <source>
        <strain evidence="1 2">DSM 18119</strain>
    </source>
</reference>
<evidence type="ECO:0000313" key="1">
    <source>
        <dbReference type="EMBL" id="SHF42267.1"/>
    </source>
</evidence>
<sequence>MKLQTTSNPQTLRALTAIMKDIFLLLLPISMFACNFPSNDEKGWELTQSIKYENALDNVGRIIETKESIYLYSDGQEFANKLSGLTYYKYDSTGHQIAKMHFDIDNGGRKVLWREVNDYYNEKGLLKAHAQKKYGLLLDSIIKSYDDSGKLKIEAIISIRNRPGNSQEAARLISQRTALYDTSFLYHVYDNQGILTMQKMLDNNSKLLSTIHYIYFDNQLDHSYSVSNSNDTLNKLFYEYENNGTIKETTVITGKDFTSTTWKKGDKLIKELSYGTGYRSMWKYLYDNKGDLIEERIYYKL</sequence>
<gene>
    <name evidence="1" type="ORF">SAMN02745131_02599</name>
</gene>
<dbReference type="EMBL" id="FQUU01000010">
    <property type="protein sequence ID" value="SHF42267.1"/>
    <property type="molecule type" value="Genomic_DNA"/>
</dbReference>
<name>A0A1M5BJ06_9BACT</name>
<evidence type="ECO:0000313" key="2">
    <source>
        <dbReference type="Proteomes" id="UP000184048"/>
    </source>
</evidence>
<dbReference type="PROSITE" id="PS51257">
    <property type="entry name" value="PROKAR_LIPOPROTEIN"/>
    <property type="match status" value="1"/>
</dbReference>
<dbReference type="Proteomes" id="UP000184048">
    <property type="component" value="Unassembled WGS sequence"/>
</dbReference>
<organism evidence="1 2">
    <name type="scientific">Flavisolibacter ginsengisoli DSM 18119</name>
    <dbReference type="NCBI Taxonomy" id="1121884"/>
    <lineage>
        <taxon>Bacteria</taxon>
        <taxon>Pseudomonadati</taxon>
        <taxon>Bacteroidota</taxon>
        <taxon>Chitinophagia</taxon>
        <taxon>Chitinophagales</taxon>
        <taxon>Chitinophagaceae</taxon>
        <taxon>Flavisolibacter</taxon>
    </lineage>
</organism>